<evidence type="ECO:0000313" key="2">
    <source>
        <dbReference type="EMBL" id="NDV35589.1"/>
    </source>
</evidence>
<dbReference type="PANTHER" id="PTHR11145">
    <property type="entry name" value="BTB/POZ DOMAIN-CONTAINING ADAPTER FOR CUL3-MEDIATED RHOA DEGRADATION PROTEIN FAMILY MEMBER"/>
    <property type="match status" value="1"/>
</dbReference>
<sequence>MNVGGHLFKTSLETLKKEESMLSRMFSGSGFKVEKDEDGHYFIDRPGVHFGSILDYLRTGTIVPPSNPLKRAALIQEVDFYQIASLLKILTIKELTFASVNDTNGLLYWLGTEKGKGPYKNPSQTQFVSISNASTAYAVATPDSNSNDACGCTSWLNKYFEVSFSGLSIVPSSYSLSYANSTGCCRPSNWKIEGLNNNKWITLKVHSNDSSLQSSNRANWNLNCTEKISSFKITCTGNDQSGSS</sequence>
<dbReference type="AlphaFoldDB" id="A0A6B2LEU7"/>
<name>A0A6B2LEU7_9EUKA</name>
<reference evidence="2" key="1">
    <citation type="journal article" date="2020" name="J. Eukaryot. Microbiol.">
        <title>De novo Sequencing, Assembly and Annotation of the Transcriptome for the Free-Living Testate Amoeba Arcella intermedia.</title>
        <authorList>
            <person name="Ribeiro G.M."/>
            <person name="Porfirio-Sousa A.L."/>
            <person name="Maurer-Alcala X.X."/>
            <person name="Katz L.A."/>
            <person name="Lahr D.J.G."/>
        </authorList>
    </citation>
    <scope>NUCLEOTIDE SEQUENCE</scope>
</reference>
<dbReference type="SUPFAM" id="SSF54695">
    <property type="entry name" value="POZ domain"/>
    <property type="match status" value="1"/>
</dbReference>
<organism evidence="2">
    <name type="scientific">Arcella intermedia</name>
    <dbReference type="NCBI Taxonomy" id="1963864"/>
    <lineage>
        <taxon>Eukaryota</taxon>
        <taxon>Amoebozoa</taxon>
        <taxon>Tubulinea</taxon>
        <taxon>Elardia</taxon>
        <taxon>Arcellinida</taxon>
        <taxon>Sphaerothecina</taxon>
        <taxon>Arcellidae</taxon>
        <taxon>Arcella</taxon>
    </lineage>
</organism>
<dbReference type="InterPro" id="IPR000210">
    <property type="entry name" value="BTB/POZ_dom"/>
</dbReference>
<dbReference type="CDD" id="cd18316">
    <property type="entry name" value="BTB_POZ_KCTD-like"/>
    <property type="match status" value="1"/>
</dbReference>
<accession>A0A6B2LEU7</accession>
<dbReference type="InterPro" id="IPR003131">
    <property type="entry name" value="T1-type_BTB"/>
</dbReference>
<feature type="domain" description="BTB" evidence="1">
    <location>
        <begin position="1"/>
        <end position="98"/>
    </location>
</feature>
<dbReference type="Pfam" id="PF02214">
    <property type="entry name" value="BTB_2"/>
    <property type="match status" value="1"/>
</dbReference>
<dbReference type="InterPro" id="IPR011333">
    <property type="entry name" value="SKP1/BTB/POZ_sf"/>
</dbReference>
<proteinExistence type="predicted"/>
<protein>
    <recommendedName>
        <fullName evidence="1">BTB domain-containing protein</fullName>
    </recommendedName>
</protein>
<dbReference type="SMART" id="SM00225">
    <property type="entry name" value="BTB"/>
    <property type="match status" value="1"/>
</dbReference>
<dbReference type="PANTHER" id="PTHR11145:SF8">
    <property type="entry name" value="RE57120P"/>
    <property type="match status" value="1"/>
</dbReference>
<dbReference type="GO" id="GO:0051260">
    <property type="term" value="P:protein homooligomerization"/>
    <property type="evidence" value="ECO:0007669"/>
    <property type="project" value="InterPro"/>
</dbReference>
<dbReference type="Gene3D" id="3.30.710.10">
    <property type="entry name" value="Potassium Channel Kv1.1, Chain A"/>
    <property type="match status" value="1"/>
</dbReference>
<dbReference type="EMBL" id="GIBP01006620">
    <property type="protein sequence ID" value="NDV35589.1"/>
    <property type="molecule type" value="Transcribed_RNA"/>
</dbReference>
<dbReference type="InterPro" id="IPR045068">
    <property type="entry name" value="BACURD1-3"/>
</dbReference>
<evidence type="ECO:0000259" key="1">
    <source>
        <dbReference type="SMART" id="SM00225"/>
    </source>
</evidence>